<evidence type="ECO:0000256" key="1">
    <source>
        <dbReference type="ARBA" id="ARBA00008276"/>
    </source>
</evidence>
<proteinExistence type="inferred from homology"/>
<organism evidence="13 14">
    <name type="scientific">Candidatus Limadaptatus stercoripullorum</name>
    <dbReference type="NCBI Taxonomy" id="2840846"/>
    <lineage>
        <taxon>Bacteria</taxon>
        <taxon>Bacillati</taxon>
        <taxon>Bacillota</taxon>
        <taxon>Clostridia</taxon>
        <taxon>Eubacteriales</taxon>
        <taxon>Candidatus Limadaptatus</taxon>
    </lineage>
</organism>
<dbReference type="EMBL" id="DVOE01000052">
    <property type="protein sequence ID" value="HIU98897.1"/>
    <property type="molecule type" value="Genomic_DNA"/>
</dbReference>
<dbReference type="InterPro" id="IPR036565">
    <property type="entry name" value="Mur-like_cat_sf"/>
</dbReference>
<dbReference type="GO" id="GO:0008841">
    <property type="term" value="F:dihydrofolate synthase activity"/>
    <property type="evidence" value="ECO:0007669"/>
    <property type="project" value="TreeGrafter"/>
</dbReference>
<comment type="similarity">
    <text evidence="1 10">Belongs to the folylpolyglutamate synthase family.</text>
</comment>
<evidence type="ECO:0000259" key="11">
    <source>
        <dbReference type="Pfam" id="PF02875"/>
    </source>
</evidence>
<dbReference type="NCBIfam" id="TIGR01499">
    <property type="entry name" value="folC"/>
    <property type="match status" value="1"/>
</dbReference>
<keyword evidence="5 10" id="KW-0547">Nucleotide-binding</keyword>
<sequence length="426" mass="44483">MFYAEASERLSSLCGTVSSYGTARTRALLDELGSPDDALRIVHVAGTNGKGSVCAMLSAVLREAGHSTGVFTSPAVLSYAERFTVDGAPADARVFSSSLEKVICALPRVAERGLGTPTLFEAETALALLVFKECGAEMCVLECGLGGTEDATNAVRRKQLAVVTSLGLDHTRELGSSISDIARAKAGIISGRAVCAPAPAEAAAVLYPLCARVAAQPSDIRLSEEGTTFVLDGEERFTRLIGVHQALNASLAISAAELLSESGIALPKSAVDRGLARAVHRARLEVLRAGNIAQTPYKVSLSAGKTLILDGAHNPHGARALAESLRALYPGRRLAAVVGVLADKDAHGIAGALLPAPSRVVAVTPSSPRARSAESTAEIFREEAEEAEIRCLVAAGEGVRRETERLLEEEDIVLVAGSLTLFRELA</sequence>
<protein>
    <recommendedName>
        <fullName evidence="2">tetrahydrofolate synthase</fullName>
        <ecNumber evidence="2">6.3.2.17</ecNumber>
    </recommendedName>
    <alternativeName>
        <fullName evidence="8">Tetrahydrofolylpolyglutamate synthase</fullName>
    </alternativeName>
</protein>
<evidence type="ECO:0000313" key="14">
    <source>
        <dbReference type="Proteomes" id="UP000886857"/>
    </source>
</evidence>
<keyword evidence="7" id="KW-0460">Magnesium</keyword>
<dbReference type="GO" id="GO:0046872">
    <property type="term" value="F:metal ion binding"/>
    <property type="evidence" value="ECO:0007669"/>
    <property type="project" value="UniProtKB-KW"/>
</dbReference>
<dbReference type="InterPro" id="IPR001645">
    <property type="entry name" value="Folylpolyglutamate_synth"/>
</dbReference>
<dbReference type="InterPro" id="IPR013221">
    <property type="entry name" value="Mur_ligase_cen"/>
</dbReference>
<dbReference type="EC" id="6.3.2.17" evidence="2"/>
<evidence type="ECO:0000256" key="8">
    <source>
        <dbReference type="ARBA" id="ARBA00030592"/>
    </source>
</evidence>
<dbReference type="PANTHER" id="PTHR11136:SF0">
    <property type="entry name" value="DIHYDROFOLATE SYNTHETASE-RELATED"/>
    <property type="match status" value="1"/>
</dbReference>
<name>A0A9D1SVQ9_9FIRM</name>
<evidence type="ECO:0000259" key="12">
    <source>
        <dbReference type="Pfam" id="PF08245"/>
    </source>
</evidence>
<dbReference type="PANTHER" id="PTHR11136">
    <property type="entry name" value="FOLYLPOLYGLUTAMATE SYNTHASE-RELATED"/>
    <property type="match status" value="1"/>
</dbReference>
<evidence type="ECO:0000256" key="9">
    <source>
        <dbReference type="ARBA" id="ARBA00047493"/>
    </source>
</evidence>
<feature type="domain" description="Mur ligase C-terminal" evidence="11">
    <location>
        <begin position="303"/>
        <end position="418"/>
    </location>
</feature>
<feature type="domain" description="Mur ligase central" evidence="12">
    <location>
        <begin position="44"/>
        <end position="256"/>
    </location>
</feature>
<keyword evidence="4" id="KW-0479">Metal-binding</keyword>
<evidence type="ECO:0000256" key="4">
    <source>
        <dbReference type="ARBA" id="ARBA00022723"/>
    </source>
</evidence>
<dbReference type="InterPro" id="IPR004101">
    <property type="entry name" value="Mur_ligase_C"/>
</dbReference>
<dbReference type="Pfam" id="PF02875">
    <property type="entry name" value="Mur_ligase_C"/>
    <property type="match status" value="1"/>
</dbReference>
<accession>A0A9D1SVQ9</accession>
<reference evidence="13" key="1">
    <citation type="submission" date="2020-10" db="EMBL/GenBank/DDBJ databases">
        <authorList>
            <person name="Gilroy R."/>
        </authorList>
    </citation>
    <scope>NUCLEOTIDE SEQUENCE</scope>
    <source>
        <strain evidence="13">10406</strain>
    </source>
</reference>
<dbReference type="SUPFAM" id="SSF53623">
    <property type="entry name" value="MurD-like peptide ligases, catalytic domain"/>
    <property type="match status" value="1"/>
</dbReference>
<evidence type="ECO:0000256" key="5">
    <source>
        <dbReference type="ARBA" id="ARBA00022741"/>
    </source>
</evidence>
<evidence type="ECO:0000256" key="10">
    <source>
        <dbReference type="PIRNR" id="PIRNR001563"/>
    </source>
</evidence>
<dbReference type="Gene3D" id="3.40.1190.10">
    <property type="entry name" value="Mur-like, catalytic domain"/>
    <property type="match status" value="1"/>
</dbReference>
<gene>
    <name evidence="13" type="ORF">IAC73_03535</name>
</gene>
<evidence type="ECO:0000256" key="7">
    <source>
        <dbReference type="ARBA" id="ARBA00022842"/>
    </source>
</evidence>
<evidence type="ECO:0000256" key="6">
    <source>
        <dbReference type="ARBA" id="ARBA00022840"/>
    </source>
</evidence>
<dbReference type="Proteomes" id="UP000886857">
    <property type="component" value="Unassembled WGS sequence"/>
</dbReference>
<comment type="catalytic activity">
    <reaction evidence="9">
        <text>(6S)-5,6,7,8-tetrahydrofolyl-(gamma-L-Glu)(n) + L-glutamate + ATP = (6S)-5,6,7,8-tetrahydrofolyl-(gamma-L-Glu)(n+1) + ADP + phosphate + H(+)</text>
        <dbReference type="Rhea" id="RHEA:10580"/>
        <dbReference type="Rhea" id="RHEA-COMP:14738"/>
        <dbReference type="Rhea" id="RHEA-COMP:14740"/>
        <dbReference type="ChEBI" id="CHEBI:15378"/>
        <dbReference type="ChEBI" id="CHEBI:29985"/>
        <dbReference type="ChEBI" id="CHEBI:30616"/>
        <dbReference type="ChEBI" id="CHEBI:43474"/>
        <dbReference type="ChEBI" id="CHEBI:141005"/>
        <dbReference type="ChEBI" id="CHEBI:456216"/>
        <dbReference type="EC" id="6.3.2.17"/>
    </reaction>
</comment>
<keyword evidence="6 10" id="KW-0067">ATP-binding</keyword>
<comment type="caution">
    <text evidence="13">The sequence shown here is derived from an EMBL/GenBank/DDBJ whole genome shotgun (WGS) entry which is preliminary data.</text>
</comment>
<dbReference type="InterPro" id="IPR036615">
    <property type="entry name" value="Mur_ligase_C_dom_sf"/>
</dbReference>
<dbReference type="GO" id="GO:0005524">
    <property type="term" value="F:ATP binding"/>
    <property type="evidence" value="ECO:0007669"/>
    <property type="project" value="UniProtKB-KW"/>
</dbReference>
<dbReference type="GO" id="GO:0004326">
    <property type="term" value="F:tetrahydrofolylpolyglutamate synthase activity"/>
    <property type="evidence" value="ECO:0007669"/>
    <property type="project" value="UniProtKB-EC"/>
</dbReference>
<dbReference type="Gene3D" id="3.90.190.20">
    <property type="entry name" value="Mur ligase, C-terminal domain"/>
    <property type="match status" value="1"/>
</dbReference>
<keyword evidence="3 10" id="KW-0436">Ligase</keyword>
<evidence type="ECO:0000256" key="3">
    <source>
        <dbReference type="ARBA" id="ARBA00022598"/>
    </source>
</evidence>
<dbReference type="SUPFAM" id="SSF53244">
    <property type="entry name" value="MurD-like peptide ligases, peptide-binding domain"/>
    <property type="match status" value="1"/>
</dbReference>
<dbReference type="GO" id="GO:0005737">
    <property type="term" value="C:cytoplasm"/>
    <property type="evidence" value="ECO:0007669"/>
    <property type="project" value="TreeGrafter"/>
</dbReference>
<dbReference type="Pfam" id="PF08245">
    <property type="entry name" value="Mur_ligase_M"/>
    <property type="match status" value="1"/>
</dbReference>
<evidence type="ECO:0000256" key="2">
    <source>
        <dbReference type="ARBA" id="ARBA00013025"/>
    </source>
</evidence>
<dbReference type="AlphaFoldDB" id="A0A9D1SVQ9"/>
<evidence type="ECO:0000313" key="13">
    <source>
        <dbReference type="EMBL" id="HIU98897.1"/>
    </source>
</evidence>
<reference evidence="13" key="2">
    <citation type="journal article" date="2021" name="PeerJ">
        <title>Extensive microbial diversity within the chicken gut microbiome revealed by metagenomics and culture.</title>
        <authorList>
            <person name="Gilroy R."/>
            <person name="Ravi A."/>
            <person name="Getino M."/>
            <person name="Pursley I."/>
            <person name="Horton D.L."/>
            <person name="Alikhan N.F."/>
            <person name="Baker D."/>
            <person name="Gharbi K."/>
            <person name="Hall N."/>
            <person name="Watson M."/>
            <person name="Adriaenssens E.M."/>
            <person name="Foster-Nyarko E."/>
            <person name="Jarju S."/>
            <person name="Secka A."/>
            <person name="Antonio M."/>
            <person name="Oren A."/>
            <person name="Chaudhuri R.R."/>
            <person name="La Ragione R."/>
            <person name="Hildebrand F."/>
            <person name="Pallen M.J."/>
        </authorList>
    </citation>
    <scope>NUCLEOTIDE SEQUENCE</scope>
    <source>
        <strain evidence="13">10406</strain>
    </source>
</reference>
<dbReference type="PIRSF" id="PIRSF001563">
    <property type="entry name" value="Folylpolyglu_synth"/>
    <property type="match status" value="1"/>
</dbReference>